<dbReference type="GO" id="GO:1901359">
    <property type="term" value="F:tungstate binding"/>
    <property type="evidence" value="ECO:0007669"/>
    <property type="project" value="UniProtKB-ARBA"/>
</dbReference>
<dbReference type="EMBL" id="OBMQ01000002">
    <property type="protein sequence ID" value="SOB99763.1"/>
    <property type="molecule type" value="Genomic_DNA"/>
</dbReference>
<feature type="binding site" evidence="5">
    <location>
        <position position="191"/>
    </location>
    <ligand>
        <name>molybdate</name>
        <dbReference type="ChEBI" id="CHEBI:36264"/>
    </ligand>
</feature>
<evidence type="ECO:0000256" key="1">
    <source>
        <dbReference type="ARBA" id="ARBA00009175"/>
    </source>
</evidence>
<feature type="chain" id="PRO_5013193838" evidence="6">
    <location>
        <begin position="23"/>
        <end position="255"/>
    </location>
</feature>
<sequence>MRKLCICFVLIVVFLLGCSSNEKDTEVELVISAATSLQDALAPIQKMYEEENTNVKLTFNFGSSGTLQKQILQGAPVDLFFSAAKNQFEELVEKGEIHDTESVDLLKNKLVLITPKDSQFKIKDFESLKQLDTARISIGTPETVPAGFYAKETLTNLGLWEVLEGKIVFAKDVRQVLSYVETKNVEVGIVYATDARNSEKVNIIATASKSLHTPIIYPVGILKDSKEHVAAKDFLTFLQSEEALKQFEKYGFTIE</sequence>
<comment type="similarity">
    <text evidence="1">Belongs to the bacterial solute-binding protein ModA family.</text>
</comment>
<dbReference type="PIRSF" id="PIRSF004846">
    <property type="entry name" value="ModA"/>
    <property type="match status" value="1"/>
</dbReference>
<evidence type="ECO:0000313" key="8">
    <source>
        <dbReference type="Proteomes" id="UP000219636"/>
    </source>
</evidence>
<evidence type="ECO:0000313" key="7">
    <source>
        <dbReference type="EMBL" id="SOB99763.1"/>
    </source>
</evidence>
<dbReference type="CDD" id="cd13537">
    <property type="entry name" value="PBP2_YvgL_like"/>
    <property type="match status" value="1"/>
</dbReference>
<feature type="binding site" evidence="5">
    <location>
        <position position="146"/>
    </location>
    <ligand>
        <name>molybdate</name>
        <dbReference type="ChEBI" id="CHEBI:36264"/>
    </ligand>
</feature>
<organism evidence="7 8">
    <name type="scientific">Ureibacillus xyleni</name>
    <dbReference type="NCBI Taxonomy" id="614648"/>
    <lineage>
        <taxon>Bacteria</taxon>
        <taxon>Bacillati</taxon>
        <taxon>Bacillota</taxon>
        <taxon>Bacilli</taxon>
        <taxon>Bacillales</taxon>
        <taxon>Caryophanaceae</taxon>
        <taxon>Ureibacillus</taxon>
    </lineage>
</organism>
<dbReference type="Pfam" id="PF13531">
    <property type="entry name" value="SBP_bac_11"/>
    <property type="match status" value="1"/>
</dbReference>
<dbReference type="GO" id="GO:0015689">
    <property type="term" value="P:molybdate ion transport"/>
    <property type="evidence" value="ECO:0007669"/>
    <property type="project" value="InterPro"/>
</dbReference>
<name>A0A285RYX7_9BACL</name>
<dbReference type="PROSITE" id="PS51257">
    <property type="entry name" value="PROKAR_LIPOPROTEIN"/>
    <property type="match status" value="1"/>
</dbReference>
<feature type="binding site" evidence="5">
    <location>
        <position position="173"/>
    </location>
    <ligand>
        <name>molybdate</name>
        <dbReference type="ChEBI" id="CHEBI:36264"/>
    </ligand>
</feature>
<evidence type="ECO:0000256" key="6">
    <source>
        <dbReference type="SAM" id="SignalP"/>
    </source>
</evidence>
<keyword evidence="2 5" id="KW-0500">Molybdenum</keyword>
<dbReference type="Gene3D" id="3.40.190.10">
    <property type="entry name" value="Periplasmic binding protein-like II"/>
    <property type="match status" value="2"/>
</dbReference>
<feature type="binding site" evidence="5">
    <location>
        <position position="64"/>
    </location>
    <ligand>
        <name>molybdate</name>
        <dbReference type="ChEBI" id="CHEBI:36264"/>
    </ligand>
</feature>
<dbReference type="SUPFAM" id="SSF53850">
    <property type="entry name" value="Periplasmic binding protein-like II"/>
    <property type="match status" value="1"/>
</dbReference>
<evidence type="ECO:0000256" key="5">
    <source>
        <dbReference type="PIRSR" id="PIRSR004846-1"/>
    </source>
</evidence>
<proteinExistence type="inferred from homology"/>
<keyword evidence="8" id="KW-1185">Reference proteome</keyword>
<dbReference type="InterPro" id="IPR041879">
    <property type="entry name" value="YvgL-like_PBP2"/>
</dbReference>
<dbReference type="AlphaFoldDB" id="A0A285RYX7"/>
<dbReference type="InterPro" id="IPR005950">
    <property type="entry name" value="ModA"/>
</dbReference>
<dbReference type="PANTHER" id="PTHR30632">
    <property type="entry name" value="MOLYBDATE-BINDING PERIPLASMIC PROTEIN"/>
    <property type="match status" value="1"/>
</dbReference>
<dbReference type="Proteomes" id="UP000219636">
    <property type="component" value="Unassembled WGS sequence"/>
</dbReference>
<protein>
    <submittedName>
        <fullName evidence="7">Molybdate transport system substrate-binding protein</fullName>
    </submittedName>
</protein>
<dbReference type="FunFam" id="3.40.190.10:FF:000035">
    <property type="entry name" value="Molybdate ABC transporter substrate-binding protein"/>
    <property type="match status" value="1"/>
</dbReference>
<evidence type="ECO:0000256" key="4">
    <source>
        <dbReference type="ARBA" id="ARBA00022729"/>
    </source>
</evidence>
<dbReference type="NCBIfam" id="TIGR01256">
    <property type="entry name" value="modA"/>
    <property type="match status" value="1"/>
</dbReference>
<dbReference type="InterPro" id="IPR050682">
    <property type="entry name" value="ModA/WtpA"/>
</dbReference>
<keyword evidence="4 6" id="KW-0732">Signal</keyword>
<feature type="signal peptide" evidence="6">
    <location>
        <begin position="1"/>
        <end position="22"/>
    </location>
</feature>
<reference evidence="8" key="1">
    <citation type="submission" date="2017-08" db="EMBL/GenBank/DDBJ databases">
        <authorList>
            <person name="Varghese N."/>
            <person name="Submissions S."/>
        </authorList>
    </citation>
    <scope>NUCLEOTIDE SEQUENCE [LARGE SCALE GENOMIC DNA]</scope>
    <source>
        <strain evidence="8">JC22</strain>
    </source>
</reference>
<dbReference type="PANTHER" id="PTHR30632:SF0">
    <property type="entry name" value="SULFATE-BINDING PROTEIN"/>
    <property type="match status" value="1"/>
</dbReference>
<gene>
    <name evidence="7" type="ORF">SAMN05880501_102265</name>
</gene>
<dbReference type="GO" id="GO:0046872">
    <property type="term" value="F:metal ion binding"/>
    <property type="evidence" value="ECO:0007669"/>
    <property type="project" value="UniProtKB-KW"/>
</dbReference>
<keyword evidence="3 5" id="KW-0479">Metal-binding</keyword>
<evidence type="ECO:0000256" key="3">
    <source>
        <dbReference type="ARBA" id="ARBA00022723"/>
    </source>
</evidence>
<dbReference type="GO" id="GO:0030973">
    <property type="term" value="F:molybdate ion binding"/>
    <property type="evidence" value="ECO:0007669"/>
    <property type="project" value="UniProtKB-ARBA"/>
</dbReference>
<evidence type="ECO:0000256" key="2">
    <source>
        <dbReference type="ARBA" id="ARBA00022505"/>
    </source>
</evidence>
<feature type="binding site" evidence="5">
    <location>
        <position position="36"/>
    </location>
    <ligand>
        <name>molybdate</name>
        <dbReference type="ChEBI" id="CHEBI:36264"/>
    </ligand>
</feature>
<accession>A0A285RYX7</accession>